<name>A0A4C1Y604_EUMVA</name>
<dbReference type="EMBL" id="BGZK01001069">
    <property type="protein sequence ID" value="GBP70272.1"/>
    <property type="molecule type" value="Genomic_DNA"/>
</dbReference>
<reference evidence="1 2" key="1">
    <citation type="journal article" date="2019" name="Commun. Biol.">
        <title>The bagworm genome reveals a unique fibroin gene that provides high tensile strength.</title>
        <authorList>
            <person name="Kono N."/>
            <person name="Nakamura H."/>
            <person name="Ohtoshi R."/>
            <person name="Tomita M."/>
            <person name="Numata K."/>
            <person name="Arakawa K."/>
        </authorList>
    </citation>
    <scope>NUCLEOTIDE SEQUENCE [LARGE SCALE GENOMIC DNA]</scope>
</reference>
<accession>A0A4C1Y604</accession>
<gene>
    <name evidence="1" type="ORF">EVAR_52291_1</name>
</gene>
<dbReference type="AlphaFoldDB" id="A0A4C1Y604"/>
<evidence type="ECO:0000313" key="2">
    <source>
        <dbReference type="Proteomes" id="UP000299102"/>
    </source>
</evidence>
<evidence type="ECO:0000313" key="1">
    <source>
        <dbReference type="EMBL" id="GBP70272.1"/>
    </source>
</evidence>
<sequence length="120" mass="13603">ARVTSVPIAITLDTHARRRPERASRYPRPLGLRVRTKSTVTRIEGATSTKELWRGRARARAARRQHARPAKHPNRFTNYLLVKERNTGACSLGGCGVFGRRGARGAKYHWHSSRVSEMCR</sequence>
<comment type="caution">
    <text evidence="1">The sequence shown here is derived from an EMBL/GenBank/DDBJ whole genome shotgun (WGS) entry which is preliminary data.</text>
</comment>
<proteinExistence type="predicted"/>
<organism evidence="1 2">
    <name type="scientific">Eumeta variegata</name>
    <name type="common">Bagworm moth</name>
    <name type="synonym">Eumeta japonica</name>
    <dbReference type="NCBI Taxonomy" id="151549"/>
    <lineage>
        <taxon>Eukaryota</taxon>
        <taxon>Metazoa</taxon>
        <taxon>Ecdysozoa</taxon>
        <taxon>Arthropoda</taxon>
        <taxon>Hexapoda</taxon>
        <taxon>Insecta</taxon>
        <taxon>Pterygota</taxon>
        <taxon>Neoptera</taxon>
        <taxon>Endopterygota</taxon>
        <taxon>Lepidoptera</taxon>
        <taxon>Glossata</taxon>
        <taxon>Ditrysia</taxon>
        <taxon>Tineoidea</taxon>
        <taxon>Psychidae</taxon>
        <taxon>Oiketicinae</taxon>
        <taxon>Eumeta</taxon>
    </lineage>
</organism>
<dbReference type="Proteomes" id="UP000299102">
    <property type="component" value="Unassembled WGS sequence"/>
</dbReference>
<feature type="non-terminal residue" evidence="1">
    <location>
        <position position="1"/>
    </location>
</feature>
<protein>
    <submittedName>
        <fullName evidence="1">Uncharacterized protein</fullName>
    </submittedName>
</protein>
<keyword evidence="2" id="KW-1185">Reference proteome</keyword>